<accession>A0A653FUK3</accession>
<dbReference type="GeneID" id="55806646"/>
<organism evidence="1 2">
    <name type="scientific">Escherichia phage ESSI2_ev239</name>
    <dbReference type="NCBI Taxonomy" id="2695847"/>
    <lineage>
        <taxon>Viruses</taxon>
        <taxon>Duplodnaviria</taxon>
        <taxon>Heunggongvirae</taxon>
        <taxon>Uroviricota</taxon>
        <taxon>Caudoviricetes</taxon>
        <taxon>Peduoviridae</taxon>
        <taxon>Evevirus</taxon>
        <taxon>Evevirus ev239</taxon>
    </lineage>
</organism>
<dbReference type="Proteomes" id="UP000426006">
    <property type="component" value="Chromosome"/>
</dbReference>
<protein>
    <submittedName>
        <fullName evidence="1">Uncharacterized protein</fullName>
    </submittedName>
</protein>
<reference evidence="2" key="1">
    <citation type="submission" date="2019-06" db="EMBL/GenBank/DDBJ databases">
        <authorList>
            <person name="Petit M.-A."/>
            <person name="Lossouarn J."/>
        </authorList>
    </citation>
    <scope>NUCLEOTIDE SEQUENCE [LARGE SCALE GENOMIC DNA]</scope>
</reference>
<evidence type="ECO:0000313" key="2">
    <source>
        <dbReference type="Proteomes" id="UP000426006"/>
    </source>
</evidence>
<dbReference type="Pfam" id="PF21830">
    <property type="entry name" value="DUF6890"/>
    <property type="match status" value="1"/>
</dbReference>
<dbReference type="InterPro" id="IPR054184">
    <property type="entry name" value="DUF6890"/>
</dbReference>
<dbReference type="EMBL" id="LR597637">
    <property type="protein sequence ID" value="VUF53193.1"/>
    <property type="molecule type" value="Genomic_DNA"/>
</dbReference>
<name>A0A653FUK3_9CAUD</name>
<sequence>MRRHYLPHGQDSVDDISAAIWLDNRHWENMRIAVANGISTAFKGTE</sequence>
<proteinExistence type="predicted"/>
<evidence type="ECO:0000313" key="1">
    <source>
        <dbReference type="EMBL" id="VUF53193.1"/>
    </source>
</evidence>
<dbReference type="RefSeq" id="YP_009877455.1">
    <property type="nucleotide sequence ID" value="NC_049392.1"/>
</dbReference>
<dbReference type="KEGG" id="vg:55806646"/>
<keyword evidence="2" id="KW-1185">Reference proteome</keyword>